<keyword evidence="6" id="KW-1185">Reference proteome</keyword>
<comment type="caution">
    <text evidence="5">The sequence shown here is derived from an EMBL/GenBank/DDBJ whole genome shotgun (WGS) entry which is preliminary data.</text>
</comment>
<dbReference type="AlphaFoldDB" id="A0AAE0TQE5"/>
<feature type="domain" description="SWIM-type" evidence="4">
    <location>
        <begin position="223"/>
        <end position="260"/>
    </location>
</feature>
<evidence type="ECO:0000313" key="5">
    <source>
        <dbReference type="EMBL" id="KAK3671900.1"/>
    </source>
</evidence>
<organism evidence="5 6">
    <name type="scientific">Recurvomyces mirabilis</name>
    <dbReference type="NCBI Taxonomy" id="574656"/>
    <lineage>
        <taxon>Eukaryota</taxon>
        <taxon>Fungi</taxon>
        <taxon>Dikarya</taxon>
        <taxon>Ascomycota</taxon>
        <taxon>Pezizomycotina</taxon>
        <taxon>Dothideomycetes</taxon>
        <taxon>Dothideomycetidae</taxon>
        <taxon>Mycosphaerellales</taxon>
        <taxon>Teratosphaeriaceae</taxon>
        <taxon>Recurvomyces</taxon>
    </lineage>
</organism>
<evidence type="ECO:0000313" key="6">
    <source>
        <dbReference type="Proteomes" id="UP001274830"/>
    </source>
</evidence>
<dbReference type="InterPro" id="IPR039903">
    <property type="entry name" value="Zswim2"/>
</dbReference>
<proteinExistence type="predicted"/>
<dbReference type="PANTHER" id="PTHR21540:SF0">
    <property type="entry name" value="PHD FAMILY PROTEIN"/>
    <property type="match status" value="1"/>
</dbReference>
<protein>
    <submittedName>
        <fullName evidence="5">Uncharacterized protein</fullName>
    </submittedName>
</protein>
<dbReference type="GO" id="GO:0061630">
    <property type="term" value="F:ubiquitin protein ligase activity"/>
    <property type="evidence" value="ECO:0007669"/>
    <property type="project" value="InterPro"/>
</dbReference>
<keyword evidence="1" id="KW-0479">Metal-binding</keyword>
<dbReference type="EMBL" id="JAUTXT010000038">
    <property type="protein sequence ID" value="KAK3671900.1"/>
    <property type="molecule type" value="Genomic_DNA"/>
</dbReference>
<reference evidence="5" key="1">
    <citation type="submission" date="2023-07" db="EMBL/GenBank/DDBJ databases">
        <title>Black Yeasts Isolated from many extreme environments.</title>
        <authorList>
            <person name="Coleine C."/>
            <person name="Stajich J.E."/>
            <person name="Selbmann L."/>
        </authorList>
    </citation>
    <scope>NUCLEOTIDE SEQUENCE</scope>
    <source>
        <strain evidence="5">CCFEE 5485</strain>
    </source>
</reference>
<dbReference type="SUPFAM" id="SSF57850">
    <property type="entry name" value="RING/U-box"/>
    <property type="match status" value="1"/>
</dbReference>
<accession>A0AAE0TQE5</accession>
<sequence length="396" mass="44276">MATDGVRRSGRARKAVTTYADEQAEDILATKVPVSKSTKAPKVTKQKPSPGDGESAVLSDSPEPPAKRTKTAKQADKDDATFDTSDTSSPVAKKASKKSKTKRKKGDPPPLDEQVRQGFHSKIYPQTKKITLQEKGWHGEAAEFRIERARSKTQPLLPGQQEKRLRSFVEVPGDEYETFLHRATTQKMFVLNRERFFEDDCHAGHDDCPSEVLKMAGSRGDVYTITISHLLSCSCPVALFTRDGKQRCCKHLIYVLHNVLEAPDRLKYQNAFLTSELREIFDNAPPLPSEIGDKVEDADAGNRKPLDDDCPICSLELEGEATVWCKTCGYSLHQVCFKQWAKVKARNVTCVFCRAEWQDDDGGGKQKVITQDVAISAQRSASGYQNVRHLLEQQYD</sequence>
<dbReference type="Gene3D" id="3.30.40.10">
    <property type="entry name" value="Zinc/RING finger domain, C3HC4 (zinc finger)"/>
    <property type="match status" value="1"/>
</dbReference>
<dbReference type="Proteomes" id="UP001274830">
    <property type="component" value="Unassembled WGS sequence"/>
</dbReference>
<dbReference type="PROSITE" id="PS50966">
    <property type="entry name" value="ZF_SWIM"/>
    <property type="match status" value="1"/>
</dbReference>
<evidence type="ECO:0000256" key="1">
    <source>
        <dbReference type="PROSITE-ProRule" id="PRU00175"/>
    </source>
</evidence>
<name>A0AAE0TQE5_9PEZI</name>
<evidence type="ECO:0000259" key="3">
    <source>
        <dbReference type="PROSITE" id="PS50089"/>
    </source>
</evidence>
<dbReference type="PANTHER" id="PTHR21540">
    <property type="entry name" value="RING FINGER AND SWIM DOMAIN-CONTAINING PROTEIN 2"/>
    <property type="match status" value="1"/>
</dbReference>
<dbReference type="InterPro" id="IPR001841">
    <property type="entry name" value="Znf_RING"/>
</dbReference>
<evidence type="ECO:0000256" key="2">
    <source>
        <dbReference type="SAM" id="MobiDB-lite"/>
    </source>
</evidence>
<dbReference type="PROSITE" id="PS50089">
    <property type="entry name" value="ZF_RING_2"/>
    <property type="match status" value="1"/>
</dbReference>
<feature type="compositionally biased region" description="Basic residues" evidence="2">
    <location>
        <begin position="94"/>
        <end position="105"/>
    </location>
</feature>
<keyword evidence="1" id="KW-0862">Zinc</keyword>
<keyword evidence="1" id="KW-0863">Zinc-finger</keyword>
<gene>
    <name evidence="5" type="ORF">LTR78_008266</name>
</gene>
<dbReference type="InterPro" id="IPR013083">
    <property type="entry name" value="Znf_RING/FYVE/PHD"/>
</dbReference>
<evidence type="ECO:0000259" key="4">
    <source>
        <dbReference type="PROSITE" id="PS50966"/>
    </source>
</evidence>
<feature type="compositionally biased region" description="Low complexity" evidence="2">
    <location>
        <begin position="82"/>
        <end position="93"/>
    </location>
</feature>
<dbReference type="GO" id="GO:0008270">
    <property type="term" value="F:zinc ion binding"/>
    <property type="evidence" value="ECO:0007669"/>
    <property type="project" value="UniProtKB-KW"/>
</dbReference>
<dbReference type="InterPro" id="IPR007527">
    <property type="entry name" value="Znf_SWIM"/>
</dbReference>
<feature type="domain" description="RING-type" evidence="3">
    <location>
        <begin position="310"/>
        <end position="354"/>
    </location>
</feature>
<feature type="region of interest" description="Disordered" evidence="2">
    <location>
        <begin position="1"/>
        <end position="121"/>
    </location>
</feature>